<keyword evidence="3" id="KW-1185">Reference proteome</keyword>
<keyword evidence="1" id="KW-0732">Signal</keyword>
<proteinExistence type="predicted"/>
<evidence type="ECO:0000256" key="1">
    <source>
        <dbReference type="SAM" id="SignalP"/>
    </source>
</evidence>
<dbReference type="AlphaFoldDB" id="A0A9P9FSV2"/>
<comment type="caution">
    <text evidence="2">The sequence shown here is derived from an EMBL/GenBank/DDBJ whole genome shotgun (WGS) entry which is preliminary data.</text>
</comment>
<evidence type="ECO:0000313" key="2">
    <source>
        <dbReference type="EMBL" id="KAH7175367.1"/>
    </source>
</evidence>
<name>A0A9P9FSV2_9HYPO</name>
<protein>
    <submittedName>
        <fullName evidence="2">Uncharacterized protein</fullName>
    </submittedName>
</protein>
<sequence length="380" mass="41974">MILALLFVWNLLLSAGLLFSPRDFVPMLYSAAPSLPSDQFPLAMALVSIETQIQETASSSNATELQVRTDEPTADSFKKCTRLAMKVAAVTNVGFGLWGVYDDCRNFSEGPGVKSGIKCTYGAVSSATALGAMVHGFVLFGGKVYDMGIIVTNKVYRREVEEGLSNKFNTEARHISDWDGSMPWDTVKRDVTKHRPVFGFTMNGKDLHFSQVFDKRGLDFAIRGDPHGFNDNYLQIDPDSQQDFDWIYKQVECYLGLENIGSLLSTNPIDIMGQLNAIGWGGGGVHFQVLNDKEHMTMAMGAIAPFSDTQGSKIDEIDVDEIQDLNDFCTTENSMLESEVDYWSFKHIRETNGYIGSTKGAACEYLCGCTAVLKSSYLAH</sequence>
<feature type="chain" id="PRO_5040401998" evidence="1">
    <location>
        <begin position="17"/>
        <end position="380"/>
    </location>
</feature>
<accession>A0A9P9FSV2</accession>
<gene>
    <name evidence="2" type="ORF">EDB81DRAFT_750915</name>
</gene>
<dbReference type="EMBL" id="JAGMUV010000001">
    <property type="protein sequence ID" value="KAH7175367.1"/>
    <property type="molecule type" value="Genomic_DNA"/>
</dbReference>
<dbReference type="Proteomes" id="UP000738349">
    <property type="component" value="Unassembled WGS sequence"/>
</dbReference>
<reference evidence="2" key="1">
    <citation type="journal article" date="2021" name="Nat. Commun.">
        <title>Genetic determinants of endophytism in the Arabidopsis root mycobiome.</title>
        <authorList>
            <person name="Mesny F."/>
            <person name="Miyauchi S."/>
            <person name="Thiergart T."/>
            <person name="Pickel B."/>
            <person name="Atanasova L."/>
            <person name="Karlsson M."/>
            <person name="Huettel B."/>
            <person name="Barry K.W."/>
            <person name="Haridas S."/>
            <person name="Chen C."/>
            <person name="Bauer D."/>
            <person name="Andreopoulos W."/>
            <person name="Pangilinan J."/>
            <person name="LaButti K."/>
            <person name="Riley R."/>
            <person name="Lipzen A."/>
            <person name="Clum A."/>
            <person name="Drula E."/>
            <person name="Henrissat B."/>
            <person name="Kohler A."/>
            <person name="Grigoriev I.V."/>
            <person name="Martin F.M."/>
            <person name="Hacquard S."/>
        </authorList>
    </citation>
    <scope>NUCLEOTIDE SEQUENCE</scope>
    <source>
        <strain evidence="2">MPI-CAGE-AT-0147</strain>
    </source>
</reference>
<evidence type="ECO:0000313" key="3">
    <source>
        <dbReference type="Proteomes" id="UP000738349"/>
    </source>
</evidence>
<dbReference type="OrthoDB" id="4764652at2759"/>
<feature type="signal peptide" evidence="1">
    <location>
        <begin position="1"/>
        <end position="16"/>
    </location>
</feature>
<organism evidence="2 3">
    <name type="scientific">Dactylonectria macrodidyma</name>
    <dbReference type="NCBI Taxonomy" id="307937"/>
    <lineage>
        <taxon>Eukaryota</taxon>
        <taxon>Fungi</taxon>
        <taxon>Dikarya</taxon>
        <taxon>Ascomycota</taxon>
        <taxon>Pezizomycotina</taxon>
        <taxon>Sordariomycetes</taxon>
        <taxon>Hypocreomycetidae</taxon>
        <taxon>Hypocreales</taxon>
        <taxon>Nectriaceae</taxon>
        <taxon>Dactylonectria</taxon>
    </lineage>
</organism>